<keyword evidence="2" id="KW-1185">Reference proteome</keyword>
<proteinExistence type="predicted"/>
<reference evidence="1" key="1">
    <citation type="submission" date="2022-07" db="EMBL/GenBank/DDBJ databases">
        <title>Genome Sequence of Lecanicillium saksenae.</title>
        <authorList>
            <person name="Buettner E."/>
        </authorList>
    </citation>
    <scope>NUCLEOTIDE SEQUENCE</scope>
    <source>
        <strain evidence="1">VT-O1</strain>
    </source>
</reference>
<gene>
    <name evidence="1" type="ORF">NLG97_g9509</name>
</gene>
<accession>A0ACC1QFU4</accession>
<organism evidence="1 2">
    <name type="scientific">Lecanicillium saksenae</name>
    <dbReference type="NCBI Taxonomy" id="468837"/>
    <lineage>
        <taxon>Eukaryota</taxon>
        <taxon>Fungi</taxon>
        <taxon>Dikarya</taxon>
        <taxon>Ascomycota</taxon>
        <taxon>Pezizomycotina</taxon>
        <taxon>Sordariomycetes</taxon>
        <taxon>Hypocreomycetidae</taxon>
        <taxon>Hypocreales</taxon>
        <taxon>Cordycipitaceae</taxon>
        <taxon>Lecanicillium</taxon>
    </lineage>
</organism>
<evidence type="ECO:0000313" key="1">
    <source>
        <dbReference type="EMBL" id="KAJ3475293.1"/>
    </source>
</evidence>
<comment type="caution">
    <text evidence="1">The sequence shown here is derived from an EMBL/GenBank/DDBJ whole genome shotgun (WGS) entry which is preliminary data.</text>
</comment>
<dbReference type="EMBL" id="JANAKD010001990">
    <property type="protein sequence ID" value="KAJ3475293.1"/>
    <property type="molecule type" value="Genomic_DNA"/>
</dbReference>
<sequence>MLRMAAFVGLTLQCSVLWFAALTTYRWRWKKNNALAPPWAFPMMVCGTAMQCAGMWCCAHLINASTKERVFYKNAEAQKRPSALIVVQPGNQIIGDQTFDSCLLHDPLLPMREYVTSWKDLQEPVHPGKTVGSVTMTMMGFILQFVSLRAMHSAVSVFQLGAILTMTFIRSMIRTQRLKREENLLWDRPDQLRGHELDWLALKMDEHQACSDDSSWETSVFYRDFVEKTPIGMELPSTKGVGLTGLQFAESLSAGIGHVCAIVCSTPDLEILPQDATINEMHAEWLKKKECTNNSGVPHAGARMFYNRARLARLTKPLRPSGLVPQEAWGDQLVKARSQVRQLKAAIEESAGIIFSLDTVKSSWKNALSDPAVCRNDSSGYTVSTAEDIPTERVLFLTKEFDRMKSLHDEMKLWIEEYPEGGTLSIWAVRPGRDGRTPATLWCRNGNGDLQPRPKRPKYTKHNYTVRLLGLQHLIHADVQDNVKLVAMTMHYENAQLILQGAWAMTSKIDWESRGNSRWDAALAEKKEILMALLDGFDWVRVVLAQSPPESSLSLALHDVLDGYFSLAMERACNYIPSSQEIIEAISEEKRAQALWLLSQEGIELLTPDSNCRTVLSWAAQRGWTEIVKAALTIGSNVDAVDNLRRTALSYATEFEHIGVIEILLHHQASPTIADRSGRTPLLYAASDGSIEAIEILLKDGGTTIKCRDTQGRSALHCAAEKGRISAVKALLKDGRSFMIDEATESGITPLLSALVRDYRRTAVVLIRAGASWWIEVEGQKPWRWAVNHGHWTCTKFILEELNRHIEKGKKTAISIQLTSRGCKVCEEPKWESLSEKGGLFLQYNGNYWEIRDDLLEELREGLLKEELRIKVYEVREAEESAGDLQKRPKIESIPYSAGSEKILELITLHPGREGFV</sequence>
<protein>
    <submittedName>
        <fullName evidence="1">Uncharacterized protein</fullName>
    </submittedName>
</protein>
<name>A0ACC1QFU4_9HYPO</name>
<evidence type="ECO:0000313" key="2">
    <source>
        <dbReference type="Proteomes" id="UP001148737"/>
    </source>
</evidence>
<dbReference type="Proteomes" id="UP001148737">
    <property type="component" value="Unassembled WGS sequence"/>
</dbReference>